<comment type="caution">
    <text evidence="7">The sequence shown here is derived from an EMBL/GenBank/DDBJ whole genome shotgun (WGS) entry which is preliminary data.</text>
</comment>
<dbReference type="GO" id="GO:0009247">
    <property type="term" value="P:glycolipid biosynthetic process"/>
    <property type="evidence" value="ECO:0007669"/>
    <property type="project" value="UniProtKB-ARBA"/>
</dbReference>
<comment type="subcellular location">
    <subcellularLocation>
        <location evidence="1">Cell inner membrane</location>
    </subcellularLocation>
</comment>
<dbReference type="GO" id="GO:0005886">
    <property type="term" value="C:plasma membrane"/>
    <property type="evidence" value="ECO:0007669"/>
    <property type="project" value="UniProtKB-SubCell"/>
</dbReference>
<evidence type="ECO:0000313" key="7">
    <source>
        <dbReference type="EMBL" id="GGE40255.1"/>
    </source>
</evidence>
<dbReference type="PANTHER" id="PTHR30606">
    <property type="entry name" value="LIPID A BIOSYNTHESIS LAUROYL ACYLTRANSFERASE"/>
    <property type="match status" value="1"/>
</dbReference>
<evidence type="ECO:0000256" key="2">
    <source>
        <dbReference type="ARBA" id="ARBA00022475"/>
    </source>
</evidence>
<dbReference type="PIRSF" id="PIRSF026649">
    <property type="entry name" value="MsbB"/>
    <property type="match status" value="1"/>
</dbReference>
<evidence type="ECO:0000256" key="3">
    <source>
        <dbReference type="ARBA" id="ARBA00022519"/>
    </source>
</evidence>
<evidence type="ECO:0000256" key="5">
    <source>
        <dbReference type="ARBA" id="ARBA00023136"/>
    </source>
</evidence>
<keyword evidence="3" id="KW-0997">Cell inner membrane</keyword>
<accession>A0A917AC16</accession>
<dbReference type="CDD" id="cd07984">
    <property type="entry name" value="LPLAT_LABLAT-like"/>
    <property type="match status" value="1"/>
</dbReference>
<dbReference type="GO" id="GO:0016746">
    <property type="term" value="F:acyltransferase activity"/>
    <property type="evidence" value="ECO:0007669"/>
    <property type="project" value="UniProtKB-KW"/>
</dbReference>
<reference evidence="7" key="2">
    <citation type="submission" date="2020-09" db="EMBL/GenBank/DDBJ databases">
        <authorList>
            <person name="Sun Q."/>
            <person name="Zhou Y."/>
        </authorList>
    </citation>
    <scope>NUCLEOTIDE SEQUENCE</scope>
    <source>
        <strain evidence="7">CGMCC 1.16012</strain>
    </source>
</reference>
<protein>
    <submittedName>
        <fullName evidence="7">Lipid A biosynthesis lauroyl acyltransferase</fullName>
    </submittedName>
</protein>
<keyword evidence="6 7" id="KW-0012">Acyltransferase</keyword>
<gene>
    <name evidence="7" type="ORF">GCM10011517_04980</name>
</gene>
<organism evidence="7 8">
    <name type="scientific">Actibacterium pelagium</name>
    <dbReference type="NCBI Taxonomy" id="2029103"/>
    <lineage>
        <taxon>Bacteria</taxon>
        <taxon>Pseudomonadati</taxon>
        <taxon>Pseudomonadota</taxon>
        <taxon>Alphaproteobacteria</taxon>
        <taxon>Rhodobacterales</taxon>
        <taxon>Roseobacteraceae</taxon>
        <taxon>Actibacterium</taxon>
    </lineage>
</organism>
<dbReference type="PANTHER" id="PTHR30606:SF10">
    <property type="entry name" value="PHOSPHATIDYLINOSITOL MANNOSIDE ACYLTRANSFERASE"/>
    <property type="match status" value="1"/>
</dbReference>
<dbReference type="Proteomes" id="UP000606730">
    <property type="component" value="Unassembled WGS sequence"/>
</dbReference>
<dbReference type="OrthoDB" id="9801955at2"/>
<evidence type="ECO:0000313" key="8">
    <source>
        <dbReference type="Proteomes" id="UP000606730"/>
    </source>
</evidence>
<dbReference type="RefSeq" id="WP_095596585.1">
    <property type="nucleotide sequence ID" value="NZ_BMKN01000001.1"/>
</dbReference>
<reference evidence="7" key="1">
    <citation type="journal article" date="2014" name="Int. J. Syst. Evol. Microbiol.">
        <title>Complete genome sequence of Corynebacterium casei LMG S-19264T (=DSM 44701T), isolated from a smear-ripened cheese.</title>
        <authorList>
            <consortium name="US DOE Joint Genome Institute (JGI-PGF)"/>
            <person name="Walter F."/>
            <person name="Albersmeier A."/>
            <person name="Kalinowski J."/>
            <person name="Ruckert C."/>
        </authorList>
    </citation>
    <scope>NUCLEOTIDE SEQUENCE</scope>
    <source>
        <strain evidence="7">CGMCC 1.16012</strain>
    </source>
</reference>
<proteinExistence type="predicted"/>
<name>A0A917AC16_9RHOB</name>
<dbReference type="InterPro" id="IPR004960">
    <property type="entry name" value="LipA_acyltrans"/>
</dbReference>
<keyword evidence="8" id="KW-1185">Reference proteome</keyword>
<keyword evidence="5" id="KW-0472">Membrane</keyword>
<evidence type="ECO:0000256" key="4">
    <source>
        <dbReference type="ARBA" id="ARBA00022679"/>
    </source>
</evidence>
<dbReference type="AlphaFoldDB" id="A0A917AC16"/>
<evidence type="ECO:0000256" key="1">
    <source>
        <dbReference type="ARBA" id="ARBA00004533"/>
    </source>
</evidence>
<evidence type="ECO:0000256" key="6">
    <source>
        <dbReference type="ARBA" id="ARBA00023315"/>
    </source>
</evidence>
<sequence length="300" mass="33633">MAASSPSENTFGNWISDRVARGLIRLALSIPYEMRVRLFGKLMRYVIAPIAGYRKRALANLDLIYPDMIKAEKLRIANAACDNAGRSLIENYSAKEFIERMKSVEVSGPGLDHLRRAQEANQPVLLVSGHFGNYESVRAALMLGGFEVGCLYRPMRNPYFNKHYVNTLEHMGGPAFPQGKRGMMGLVKHLKSGGILAMLNDLHKGRGARLTFMGKPAKTATTGAEMALKYNALVIPFYGTRLENGLDFKVELEEPIPATDAETMTQAMNDNLQARVEKSPEQWFWIHRRWKDKGKKALSN</sequence>
<keyword evidence="4" id="KW-0808">Transferase</keyword>
<keyword evidence="2" id="KW-1003">Cell membrane</keyword>
<dbReference type="EMBL" id="BMKN01000001">
    <property type="protein sequence ID" value="GGE40255.1"/>
    <property type="molecule type" value="Genomic_DNA"/>
</dbReference>
<dbReference type="Pfam" id="PF03279">
    <property type="entry name" value="Lip_A_acyltrans"/>
    <property type="match status" value="1"/>
</dbReference>